<dbReference type="AlphaFoldDB" id="A0A814ZQF1"/>
<dbReference type="Pfam" id="PF14923">
    <property type="entry name" value="CCDC142"/>
    <property type="match status" value="1"/>
</dbReference>
<organism evidence="2 4">
    <name type="scientific">Adineta steineri</name>
    <dbReference type="NCBI Taxonomy" id="433720"/>
    <lineage>
        <taxon>Eukaryota</taxon>
        <taxon>Metazoa</taxon>
        <taxon>Spiralia</taxon>
        <taxon>Gnathifera</taxon>
        <taxon>Rotifera</taxon>
        <taxon>Eurotatoria</taxon>
        <taxon>Bdelloidea</taxon>
        <taxon>Adinetida</taxon>
        <taxon>Adinetidae</taxon>
        <taxon>Adineta</taxon>
    </lineage>
</organism>
<evidence type="ECO:0000313" key="2">
    <source>
        <dbReference type="EMBL" id="CAF1246948.1"/>
    </source>
</evidence>
<dbReference type="EMBL" id="CAJNON010000407">
    <property type="protein sequence ID" value="CAF1246948.1"/>
    <property type="molecule type" value="Genomic_DNA"/>
</dbReference>
<evidence type="ECO:0000259" key="1">
    <source>
        <dbReference type="Pfam" id="PF14923"/>
    </source>
</evidence>
<sequence>MTKLYANVEQEITDFIDRCHNFIDSTNTLSIQSSIPCLTSISSDIFSSAIEHFDVFINFLSTYTTDMLIEYDQIISIVSNCSDLVNYINTYQYLFIEYAVDDYFILDEHFDLIYEKVIQIINQMHNLSTINSEIYNLEKELRSYLPSYYLNQISFSLSNQITSTLIEQTSRLFSSSYNSLTNENDDDDDNNNCIMSSSFLFSSSPISINFDDNNITNRNHNEHYDPSGSLLQLDKINIRTTILTHSQLTPSFQFDLTDFEQIENDLNNTNDWIKIEREFYRNIISILSNEQLNIQTINPWSSETFWTLIMNFKCSDMNLKYEFILIIQWCFCLLAIQAFYRDWDLFFSKTLINTIMMNRWRTVSFSNNIHISIVGHNLNQMFLRLIRIISVLQYMTILSDQSSYLQSFFTNIISSNINNLTRQIDGTFQLLIIWLHQHADTFININSLERALLICKSDQMQLSISISSLTDTLKQLKNCEQPIKLVNKLHSSCQTIVNDTMLKLYRRIQVNTTNHFNFELPPTTNEWRITYQQTSYMINACDKLLKPIISQIECLNIENKLDIYENILSAFILSWLTLLLERKYRFTDEMINFLEKDYDYLQSFLSTNICDQETVELLYKSPSIQQISIIIRLLRTGEKTGSLVHIPNQDKWLQSRKASSSLLEFFQNACCCQRRNRVTTGPS</sequence>
<dbReference type="OrthoDB" id="10003804at2759"/>
<gene>
    <name evidence="3" type="ORF">OKA104_LOCUS8796</name>
    <name evidence="2" type="ORF">VCS650_LOCUS28118</name>
</gene>
<dbReference type="EMBL" id="CAJOAY010000362">
    <property type="protein sequence ID" value="CAF3643650.1"/>
    <property type="molecule type" value="Genomic_DNA"/>
</dbReference>
<dbReference type="Proteomes" id="UP000663881">
    <property type="component" value="Unassembled WGS sequence"/>
</dbReference>
<accession>A0A814ZQF1</accession>
<comment type="caution">
    <text evidence="2">The sequence shown here is derived from an EMBL/GenBank/DDBJ whole genome shotgun (WGS) entry which is preliminary data.</text>
</comment>
<evidence type="ECO:0000313" key="4">
    <source>
        <dbReference type="Proteomes" id="UP000663891"/>
    </source>
</evidence>
<dbReference type="InterPro" id="IPR055350">
    <property type="entry name" value="CCDC142_C"/>
</dbReference>
<protein>
    <recommendedName>
        <fullName evidence="1">Coiled-coil protein 142 C-terminal domain-containing protein</fullName>
    </recommendedName>
</protein>
<proteinExistence type="predicted"/>
<dbReference type="Proteomes" id="UP000663891">
    <property type="component" value="Unassembled WGS sequence"/>
</dbReference>
<evidence type="ECO:0000313" key="3">
    <source>
        <dbReference type="EMBL" id="CAF3643650.1"/>
    </source>
</evidence>
<reference evidence="2" key="1">
    <citation type="submission" date="2021-02" db="EMBL/GenBank/DDBJ databases">
        <authorList>
            <person name="Nowell W R."/>
        </authorList>
    </citation>
    <scope>NUCLEOTIDE SEQUENCE</scope>
</reference>
<name>A0A814ZQF1_9BILA</name>
<feature type="domain" description="Coiled-coil protein 142 C-terminal" evidence="1">
    <location>
        <begin position="334"/>
        <end position="634"/>
    </location>
</feature>